<dbReference type="RefSeq" id="XP_009843591.1">
    <property type="nucleotide sequence ID" value="XM_009845289.1"/>
</dbReference>
<gene>
    <name evidence="1" type="ORF">H257_16750</name>
</gene>
<protein>
    <submittedName>
        <fullName evidence="1">Uncharacterized protein</fullName>
    </submittedName>
</protein>
<proteinExistence type="predicted"/>
<organism evidence="1">
    <name type="scientific">Aphanomyces astaci</name>
    <name type="common">Crayfish plague agent</name>
    <dbReference type="NCBI Taxonomy" id="112090"/>
    <lineage>
        <taxon>Eukaryota</taxon>
        <taxon>Sar</taxon>
        <taxon>Stramenopiles</taxon>
        <taxon>Oomycota</taxon>
        <taxon>Saprolegniomycetes</taxon>
        <taxon>Saprolegniales</taxon>
        <taxon>Verrucalvaceae</taxon>
        <taxon>Aphanomyces</taxon>
    </lineage>
</organism>
<accession>W4FHL2</accession>
<reference evidence="1" key="1">
    <citation type="submission" date="2013-12" db="EMBL/GenBank/DDBJ databases">
        <title>The Genome Sequence of Aphanomyces astaci APO3.</title>
        <authorList>
            <consortium name="The Broad Institute Genomics Platform"/>
            <person name="Russ C."/>
            <person name="Tyler B."/>
            <person name="van West P."/>
            <person name="Dieguez-Uribeondo J."/>
            <person name="Young S.K."/>
            <person name="Zeng Q."/>
            <person name="Gargeya S."/>
            <person name="Fitzgerald M."/>
            <person name="Abouelleil A."/>
            <person name="Alvarado L."/>
            <person name="Chapman S.B."/>
            <person name="Gainer-Dewar J."/>
            <person name="Goldberg J."/>
            <person name="Griggs A."/>
            <person name="Gujja S."/>
            <person name="Hansen M."/>
            <person name="Howarth C."/>
            <person name="Imamovic A."/>
            <person name="Ireland A."/>
            <person name="Larimer J."/>
            <person name="McCowan C."/>
            <person name="Murphy C."/>
            <person name="Pearson M."/>
            <person name="Poon T.W."/>
            <person name="Priest M."/>
            <person name="Roberts A."/>
            <person name="Saif S."/>
            <person name="Shea T."/>
            <person name="Sykes S."/>
            <person name="Wortman J."/>
            <person name="Nusbaum C."/>
            <person name="Birren B."/>
        </authorList>
    </citation>
    <scope>NUCLEOTIDE SEQUENCE [LARGE SCALE GENOMIC DNA]</scope>
    <source>
        <strain evidence="1">APO3</strain>
    </source>
</reference>
<dbReference type="VEuPathDB" id="FungiDB:H257_16750"/>
<dbReference type="EMBL" id="KI913204">
    <property type="protein sequence ID" value="ETV66950.1"/>
    <property type="molecule type" value="Genomic_DNA"/>
</dbReference>
<name>W4FHL2_APHAT</name>
<sequence>MGPLKAMLKTAWLLEEDDRIGDEVFTAQEKRLAMPPLAPDQDRLQHETVTFDNNSQPTVVDSDHTLLDHDRLQHEAATFDNNSQPTVVDSDHTLFQYVPRNTIH</sequence>
<evidence type="ECO:0000313" key="1">
    <source>
        <dbReference type="EMBL" id="ETV66950.1"/>
    </source>
</evidence>
<dbReference type="AlphaFoldDB" id="W4FHL2"/>
<dbReference type="GeneID" id="20818746"/>